<dbReference type="HAMAP" id="MF_00378">
    <property type="entry name" value="Exonuc_7_L"/>
    <property type="match status" value="1"/>
</dbReference>
<keyword evidence="2" id="KW-0540">Nuclease</keyword>
<evidence type="ECO:0000256" key="2">
    <source>
        <dbReference type="ARBA" id="ARBA00022722"/>
    </source>
</evidence>
<dbReference type="InterPro" id="IPR003753">
    <property type="entry name" value="Exonuc_VII_L"/>
</dbReference>
<feature type="domain" description="Exonuclease VII large subunit C-terminal" evidence="5">
    <location>
        <begin position="121"/>
        <end position="339"/>
    </location>
</feature>
<evidence type="ECO:0000256" key="4">
    <source>
        <dbReference type="ARBA" id="ARBA00022839"/>
    </source>
</evidence>
<dbReference type="Pfam" id="PF13742">
    <property type="entry name" value="tRNA_anti_2"/>
    <property type="match status" value="1"/>
</dbReference>
<protein>
    <submittedName>
        <fullName evidence="7">Exodeoxyribonuclease vii large subunit</fullName>
        <ecNumber evidence="7">3.1.11.6</ecNumber>
    </submittedName>
</protein>
<dbReference type="EC" id="3.1.11.6" evidence="7"/>
<evidence type="ECO:0000259" key="6">
    <source>
        <dbReference type="Pfam" id="PF13742"/>
    </source>
</evidence>
<organism evidence="7">
    <name type="scientific">hydrocarbon metagenome</name>
    <dbReference type="NCBI Taxonomy" id="938273"/>
    <lineage>
        <taxon>unclassified sequences</taxon>
        <taxon>metagenomes</taxon>
        <taxon>ecological metagenomes</taxon>
    </lineage>
</organism>
<dbReference type="GO" id="GO:0009318">
    <property type="term" value="C:exodeoxyribonuclease VII complex"/>
    <property type="evidence" value="ECO:0007669"/>
    <property type="project" value="InterPro"/>
</dbReference>
<comment type="caution">
    <text evidence="7">The sequence shown here is derived from an EMBL/GenBank/DDBJ whole genome shotgun (WGS) entry which is preliminary data.</text>
</comment>
<keyword evidence="1" id="KW-0963">Cytoplasm</keyword>
<keyword evidence="3 7" id="KW-0378">Hydrolase</keyword>
<dbReference type="PANTHER" id="PTHR30008">
    <property type="entry name" value="EXODEOXYRIBONUCLEASE 7 LARGE SUBUNIT"/>
    <property type="match status" value="1"/>
</dbReference>
<evidence type="ECO:0000256" key="3">
    <source>
        <dbReference type="ARBA" id="ARBA00022801"/>
    </source>
</evidence>
<gene>
    <name evidence="7" type="ORF">ASZ90_003570</name>
</gene>
<reference evidence="7" key="1">
    <citation type="journal article" date="2015" name="Proc. Natl. Acad. Sci. U.S.A.">
        <title>Networks of energetic and metabolic interactions define dynamics in microbial communities.</title>
        <authorList>
            <person name="Embree M."/>
            <person name="Liu J.K."/>
            <person name="Al-Bassam M.M."/>
            <person name="Zengler K."/>
        </authorList>
    </citation>
    <scope>NUCLEOTIDE SEQUENCE</scope>
</reference>
<feature type="domain" description="OB-fold nucleic acid binding" evidence="6">
    <location>
        <begin position="6"/>
        <end position="97"/>
    </location>
</feature>
<dbReference type="CDD" id="cd04489">
    <property type="entry name" value="ExoVII_LU_OBF"/>
    <property type="match status" value="1"/>
</dbReference>
<evidence type="ECO:0000259" key="5">
    <source>
        <dbReference type="Pfam" id="PF02601"/>
    </source>
</evidence>
<dbReference type="GO" id="GO:0003676">
    <property type="term" value="F:nucleic acid binding"/>
    <property type="evidence" value="ECO:0007669"/>
    <property type="project" value="InterPro"/>
</dbReference>
<name>A0A0W8G0A6_9ZZZZ</name>
<dbReference type="InterPro" id="IPR020579">
    <property type="entry name" value="Exonuc_VII_lsu_C"/>
</dbReference>
<dbReference type="Pfam" id="PF02601">
    <property type="entry name" value="Exonuc_VII_L"/>
    <property type="match status" value="1"/>
</dbReference>
<dbReference type="AlphaFoldDB" id="A0A0W8G0A6"/>
<proteinExistence type="inferred from homology"/>
<dbReference type="GO" id="GO:0008855">
    <property type="term" value="F:exodeoxyribonuclease VII activity"/>
    <property type="evidence" value="ECO:0007669"/>
    <property type="project" value="UniProtKB-EC"/>
</dbReference>
<accession>A0A0W8G0A6</accession>
<dbReference type="PANTHER" id="PTHR30008:SF0">
    <property type="entry name" value="EXODEOXYRIBONUCLEASE 7 LARGE SUBUNIT"/>
    <property type="match status" value="1"/>
</dbReference>
<keyword evidence="4" id="KW-0269">Exonuclease</keyword>
<evidence type="ECO:0000313" key="7">
    <source>
        <dbReference type="EMBL" id="KUG26587.1"/>
    </source>
</evidence>
<dbReference type="NCBIfam" id="TIGR00237">
    <property type="entry name" value="xseA"/>
    <property type="match status" value="1"/>
</dbReference>
<dbReference type="InterPro" id="IPR025824">
    <property type="entry name" value="OB-fold_nuc-bd_dom"/>
</dbReference>
<evidence type="ECO:0000256" key="1">
    <source>
        <dbReference type="ARBA" id="ARBA00022490"/>
    </source>
</evidence>
<dbReference type="EMBL" id="LNQE01000435">
    <property type="protein sequence ID" value="KUG26587.1"/>
    <property type="molecule type" value="Genomic_DNA"/>
</dbReference>
<dbReference type="GO" id="GO:0006308">
    <property type="term" value="P:DNA catabolic process"/>
    <property type="evidence" value="ECO:0007669"/>
    <property type="project" value="InterPro"/>
</dbReference>
<sequence>MQQYESVSELTSVIRETLEINFDSLSVLGEISNFKHHISGHWYFTLKDSNAQISCAMWKGFNNHVFFTPEDGMKIIVNGKITVYPPRGTYQIDVRSMKPAGVGELQAAFERLKNKLAAEGLFDEKFKKPIPPFPQKIGIITGSESAAYNDIVNIVSRRFPIVELVVAPTQVQGEGAANLIAKAIKEFNKRDDIDTLIIARGGGSLEDLWAFNEEVVARAVFESRIPIISGVGHEIDFTITDFVADLRAPTPSTAIELATPNKEDILNILKDYGEQLNVIMVNKIDESKYSVNELLRSYGFRSIESKVNVGLQSVDNLYSSITKGIFQHYRNKLQHLKYLEKSLEGFDLQKTLKKGFTLIKQNGKFVTRSVNLKDNAEFKIKFYDKEVEIKNG</sequence>